<dbReference type="InParanoid" id="A0A7J8F955"/>
<reference evidence="1 2" key="1">
    <citation type="journal article" date="2020" name="Nature">
        <title>Six reference-quality genomes reveal evolution of bat adaptations.</title>
        <authorList>
            <person name="Jebb D."/>
            <person name="Huang Z."/>
            <person name="Pippel M."/>
            <person name="Hughes G.M."/>
            <person name="Lavrichenko K."/>
            <person name="Devanna P."/>
            <person name="Winkler S."/>
            <person name="Jermiin L.S."/>
            <person name="Skirmuntt E.C."/>
            <person name="Katzourakis A."/>
            <person name="Burkitt-Gray L."/>
            <person name="Ray D.A."/>
            <person name="Sullivan K.A.M."/>
            <person name="Roscito J.G."/>
            <person name="Kirilenko B.M."/>
            <person name="Davalos L.M."/>
            <person name="Corthals A.P."/>
            <person name="Power M.L."/>
            <person name="Jones G."/>
            <person name="Ransome R.D."/>
            <person name="Dechmann D.K.N."/>
            <person name="Locatelli A.G."/>
            <person name="Puechmaille S.J."/>
            <person name="Fedrigo O."/>
            <person name="Jarvis E.D."/>
            <person name="Hiller M."/>
            <person name="Vernes S.C."/>
            <person name="Myers E.W."/>
            <person name="Teeling E.C."/>
        </authorList>
    </citation>
    <scope>NUCLEOTIDE SEQUENCE [LARGE SCALE GENOMIC DNA]</scope>
    <source>
        <strain evidence="1">MMolMol1</strain>
        <tissue evidence="1">Muscle</tissue>
    </source>
</reference>
<dbReference type="Proteomes" id="UP000550707">
    <property type="component" value="Unassembled WGS sequence"/>
</dbReference>
<organism evidence="1 2">
    <name type="scientific">Molossus molossus</name>
    <name type="common">Pallas' mastiff bat</name>
    <name type="synonym">Vespertilio molossus</name>
    <dbReference type="NCBI Taxonomy" id="27622"/>
    <lineage>
        <taxon>Eukaryota</taxon>
        <taxon>Metazoa</taxon>
        <taxon>Chordata</taxon>
        <taxon>Craniata</taxon>
        <taxon>Vertebrata</taxon>
        <taxon>Euteleostomi</taxon>
        <taxon>Mammalia</taxon>
        <taxon>Eutheria</taxon>
        <taxon>Laurasiatheria</taxon>
        <taxon>Chiroptera</taxon>
        <taxon>Yangochiroptera</taxon>
        <taxon>Molossidae</taxon>
        <taxon>Molossus</taxon>
    </lineage>
</organism>
<protein>
    <submittedName>
        <fullName evidence="1">Uncharacterized protein</fullName>
    </submittedName>
</protein>
<comment type="caution">
    <text evidence="1">The sequence shown here is derived from an EMBL/GenBank/DDBJ whole genome shotgun (WGS) entry which is preliminary data.</text>
</comment>
<gene>
    <name evidence="1" type="ORF">HJG59_008582</name>
</gene>
<sequence>MPSPHLGRCCPLPSLIQVLTAGPRIGTFPGHLSSSWQSLYGRHYCHVCFPRGGNRRREVRDALLKVAGQLQAEPGPRPSLLPFFTSPALSMLSASASISEDSWVCTMQKSNWKKLTPKRK</sequence>
<evidence type="ECO:0000313" key="1">
    <source>
        <dbReference type="EMBL" id="KAF6444284.1"/>
    </source>
</evidence>
<keyword evidence="2" id="KW-1185">Reference proteome</keyword>
<accession>A0A7J8F955</accession>
<dbReference type="EMBL" id="JACASF010000012">
    <property type="protein sequence ID" value="KAF6444284.1"/>
    <property type="molecule type" value="Genomic_DNA"/>
</dbReference>
<evidence type="ECO:0000313" key="2">
    <source>
        <dbReference type="Proteomes" id="UP000550707"/>
    </source>
</evidence>
<name>A0A7J8F955_MOLMO</name>
<proteinExistence type="predicted"/>
<dbReference type="AlphaFoldDB" id="A0A7J8F955"/>